<evidence type="ECO:0000313" key="2">
    <source>
        <dbReference type="EMBL" id="MCD7453814.1"/>
    </source>
</evidence>
<proteinExistence type="predicted"/>
<keyword evidence="3" id="KW-1185">Reference proteome</keyword>
<gene>
    <name evidence="2" type="ORF">HAX54_022273</name>
</gene>
<accession>A0ABS8S470</accession>
<dbReference type="Proteomes" id="UP000823775">
    <property type="component" value="Unassembled WGS sequence"/>
</dbReference>
<organism evidence="2 3">
    <name type="scientific">Datura stramonium</name>
    <name type="common">Jimsonweed</name>
    <name type="synonym">Common thornapple</name>
    <dbReference type="NCBI Taxonomy" id="4076"/>
    <lineage>
        <taxon>Eukaryota</taxon>
        <taxon>Viridiplantae</taxon>
        <taxon>Streptophyta</taxon>
        <taxon>Embryophyta</taxon>
        <taxon>Tracheophyta</taxon>
        <taxon>Spermatophyta</taxon>
        <taxon>Magnoliopsida</taxon>
        <taxon>eudicotyledons</taxon>
        <taxon>Gunneridae</taxon>
        <taxon>Pentapetalae</taxon>
        <taxon>asterids</taxon>
        <taxon>lamiids</taxon>
        <taxon>Solanales</taxon>
        <taxon>Solanaceae</taxon>
        <taxon>Solanoideae</taxon>
        <taxon>Datureae</taxon>
        <taxon>Datura</taxon>
    </lineage>
</organism>
<name>A0ABS8S470_DATST</name>
<feature type="region of interest" description="Disordered" evidence="1">
    <location>
        <begin position="1"/>
        <end position="21"/>
    </location>
</feature>
<evidence type="ECO:0000256" key="1">
    <source>
        <dbReference type="SAM" id="MobiDB-lite"/>
    </source>
</evidence>
<sequence>MGRAPEEVRCPPPFRSGRSTAPELEATIRSDWIWSYPTQPRNLERPACLDGCVKHASLTENKLFFHDNSRDYKGRGGAVLEHNVDESPFPYGRDIDNYPKEAYYSADRSGEPAMITKLTKAAAYANLNHRSSRVVFPEIAVSSLQNSMEWGRLELFSS</sequence>
<reference evidence="2 3" key="1">
    <citation type="journal article" date="2021" name="BMC Genomics">
        <title>Datura genome reveals duplications of psychoactive alkaloid biosynthetic genes and high mutation rate following tissue culture.</title>
        <authorList>
            <person name="Rajewski A."/>
            <person name="Carter-House D."/>
            <person name="Stajich J."/>
            <person name="Litt A."/>
        </authorList>
    </citation>
    <scope>NUCLEOTIDE SEQUENCE [LARGE SCALE GENOMIC DNA]</scope>
    <source>
        <strain evidence="2">AR-01</strain>
    </source>
</reference>
<comment type="caution">
    <text evidence="2">The sequence shown here is derived from an EMBL/GenBank/DDBJ whole genome shotgun (WGS) entry which is preliminary data.</text>
</comment>
<dbReference type="EMBL" id="JACEIK010000268">
    <property type="protein sequence ID" value="MCD7453814.1"/>
    <property type="molecule type" value="Genomic_DNA"/>
</dbReference>
<protein>
    <submittedName>
        <fullName evidence="2">Uncharacterized protein</fullName>
    </submittedName>
</protein>
<evidence type="ECO:0000313" key="3">
    <source>
        <dbReference type="Proteomes" id="UP000823775"/>
    </source>
</evidence>